<dbReference type="PROSITE" id="PS51195">
    <property type="entry name" value="Q_MOTIF"/>
    <property type="match status" value="1"/>
</dbReference>
<comment type="caution">
    <text evidence="8">The sequence shown here is derived from an EMBL/GenBank/DDBJ whole genome shotgun (WGS) entry which is preliminary data.</text>
</comment>
<evidence type="ECO:0000256" key="3">
    <source>
        <dbReference type="ARBA" id="ARBA00022806"/>
    </source>
</evidence>
<feature type="domain" description="DEAD-box RNA helicase Q" evidence="7">
    <location>
        <begin position="95"/>
        <end position="121"/>
    </location>
</feature>
<feature type="region of interest" description="Disordered" evidence="6">
    <location>
        <begin position="1"/>
        <end position="69"/>
    </location>
</feature>
<evidence type="ECO:0000256" key="1">
    <source>
        <dbReference type="ARBA" id="ARBA00022741"/>
    </source>
</evidence>
<proteinExistence type="predicted"/>
<name>A0A835LW19_9MAGN</name>
<keyword evidence="9" id="KW-1185">Reference proteome</keyword>
<gene>
    <name evidence="8" type="ORF">IFM89_016099</name>
</gene>
<dbReference type="GO" id="GO:0003724">
    <property type="term" value="F:RNA helicase activity"/>
    <property type="evidence" value="ECO:0007669"/>
    <property type="project" value="InterPro"/>
</dbReference>
<evidence type="ECO:0000259" key="7">
    <source>
        <dbReference type="PROSITE" id="PS51195"/>
    </source>
</evidence>
<evidence type="ECO:0000256" key="2">
    <source>
        <dbReference type="ARBA" id="ARBA00022801"/>
    </source>
</evidence>
<dbReference type="InterPro" id="IPR027417">
    <property type="entry name" value="P-loop_NTPase"/>
</dbReference>
<dbReference type="SUPFAM" id="SSF52540">
    <property type="entry name" value="P-loop containing nucleoside triphosphate hydrolases"/>
    <property type="match status" value="1"/>
</dbReference>
<sequence>MATKNLQYKIPPWRQKRRKKKKKNKHKKSLEEEKAQQEDTPTEAANLKRKLKIDDPEDDAIKKKKSGEDDVEIGGGKEVFVSGNDVKEVKYTALSSFDEAKLPEEVLECCKGFNKPSPIQSHAWPFLLDGRDFIGIAAMARKSVGVWGSKALMHIRL</sequence>
<dbReference type="InterPro" id="IPR014014">
    <property type="entry name" value="RNA_helicase_DEAD_Q_motif"/>
</dbReference>
<organism evidence="8 9">
    <name type="scientific">Coptis chinensis</name>
    <dbReference type="NCBI Taxonomy" id="261450"/>
    <lineage>
        <taxon>Eukaryota</taxon>
        <taxon>Viridiplantae</taxon>
        <taxon>Streptophyta</taxon>
        <taxon>Embryophyta</taxon>
        <taxon>Tracheophyta</taxon>
        <taxon>Spermatophyta</taxon>
        <taxon>Magnoliopsida</taxon>
        <taxon>Ranunculales</taxon>
        <taxon>Ranunculaceae</taxon>
        <taxon>Coptidoideae</taxon>
        <taxon>Coptis</taxon>
    </lineage>
</organism>
<dbReference type="GO" id="GO:0016787">
    <property type="term" value="F:hydrolase activity"/>
    <property type="evidence" value="ECO:0007669"/>
    <property type="project" value="UniProtKB-KW"/>
</dbReference>
<dbReference type="GO" id="GO:0005524">
    <property type="term" value="F:ATP binding"/>
    <property type="evidence" value="ECO:0007669"/>
    <property type="project" value="UniProtKB-KW"/>
</dbReference>
<evidence type="ECO:0000313" key="9">
    <source>
        <dbReference type="Proteomes" id="UP000631114"/>
    </source>
</evidence>
<dbReference type="EMBL" id="JADFTS010000005">
    <property type="protein sequence ID" value="KAF9605334.1"/>
    <property type="molecule type" value="Genomic_DNA"/>
</dbReference>
<feature type="short sequence motif" description="Q motif" evidence="5">
    <location>
        <begin position="95"/>
        <end position="121"/>
    </location>
</feature>
<dbReference type="Proteomes" id="UP000631114">
    <property type="component" value="Unassembled WGS sequence"/>
</dbReference>
<evidence type="ECO:0000256" key="6">
    <source>
        <dbReference type="SAM" id="MobiDB-lite"/>
    </source>
</evidence>
<keyword evidence="4" id="KW-0067">ATP-binding</keyword>
<dbReference type="Gene3D" id="3.40.50.300">
    <property type="entry name" value="P-loop containing nucleotide triphosphate hydrolases"/>
    <property type="match status" value="1"/>
</dbReference>
<dbReference type="AlphaFoldDB" id="A0A835LW19"/>
<reference evidence="8 9" key="1">
    <citation type="submission" date="2020-10" db="EMBL/GenBank/DDBJ databases">
        <title>The Coptis chinensis genome and diversification of protoberbering-type alkaloids.</title>
        <authorList>
            <person name="Wang B."/>
            <person name="Shu S."/>
            <person name="Song C."/>
            <person name="Liu Y."/>
        </authorList>
    </citation>
    <scope>NUCLEOTIDE SEQUENCE [LARGE SCALE GENOMIC DNA]</scope>
    <source>
        <strain evidence="8">HL-2020</strain>
        <tissue evidence="8">Leaf</tissue>
    </source>
</reference>
<keyword evidence="3" id="KW-0347">Helicase</keyword>
<evidence type="ECO:0000256" key="4">
    <source>
        <dbReference type="ARBA" id="ARBA00022840"/>
    </source>
</evidence>
<accession>A0A835LW19</accession>
<evidence type="ECO:0000313" key="8">
    <source>
        <dbReference type="EMBL" id="KAF9605334.1"/>
    </source>
</evidence>
<feature type="compositionally biased region" description="Basic residues" evidence="6">
    <location>
        <begin position="14"/>
        <end position="28"/>
    </location>
</feature>
<keyword evidence="2" id="KW-0378">Hydrolase</keyword>
<keyword evidence="1" id="KW-0547">Nucleotide-binding</keyword>
<protein>
    <recommendedName>
        <fullName evidence="7">DEAD-box RNA helicase Q domain-containing protein</fullName>
    </recommendedName>
</protein>
<dbReference type="OrthoDB" id="1936911at2759"/>
<evidence type="ECO:0000256" key="5">
    <source>
        <dbReference type="PROSITE-ProRule" id="PRU00552"/>
    </source>
</evidence>